<dbReference type="InterPro" id="IPR036890">
    <property type="entry name" value="HATPase_C_sf"/>
</dbReference>
<dbReference type="AlphaFoldDB" id="A0A0D6PJM4"/>
<evidence type="ECO:0000256" key="7">
    <source>
        <dbReference type="ARBA" id="ARBA00022692"/>
    </source>
</evidence>
<dbReference type="GO" id="GO:0000155">
    <property type="term" value="F:phosphorelay sensor kinase activity"/>
    <property type="evidence" value="ECO:0007669"/>
    <property type="project" value="InterPro"/>
</dbReference>
<keyword evidence="14" id="KW-0175">Coiled coil</keyword>
<dbReference type="CDD" id="cd00082">
    <property type="entry name" value="HisKA"/>
    <property type="match status" value="1"/>
</dbReference>
<feature type="transmembrane region" description="Helical" evidence="15">
    <location>
        <begin position="302"/>
        <end position="321"/>
    </location>
</feature>
<evidence type="ECO:0000256" key="14">
    <source>
        <dbReference type="SAM" id="Coils"/>
    </source>
</evidence>
<dbReference type="EC" id="2.7.13.3" evidence="3"/>
<feature type="domain" description="Histidine kinase" evidence="16">
    <location>
        <begin position="393"/>
        <end position="604"/>
    </location>
</feature>
<dbReference type="Pfam" id="PF02743">
    <property type="entry name" value="dCache_1"/>
    <property type="match status" value="1"/>
</dbReference>
<dbReference type="EMBL" id="BANC01000104">
    <property type="protein sequence ID" value="GAN81611.1"/>
    <property type="molecule type" value="Genomic_DNA"/>
</dbReference>
<keyword evidence="4" id="KW-1003">Cell membrane</keyword>
<evidence type="ECO:0000256" key="10">
    <source>
        <dbReference type="ARBA" id="ARBA00022840"/>
    </source>
</evidence>
<reference evidence="17 18" key="1">
    <citation type="submission" date="2012-11" db="EMBL/GenBank/DDBJ databases">
        <title>Whole genome sequence of Acidocella aminolytica 101 = DSM 11237.</title>
        <authorList>
            <person name="Azuma Y."/>
            <person name="Higashiura N."/>
            <person name="Hirakawa H."/>
            <person name="Matsushita K."/>
        </authorList>
    </citation>
    <scope>NUCLEOTIDE SEQUENCE [LARGE SCALE GENOMIC DNA]</scope>
    <source>
        <strain evidence="18">101 / DSM 11237</strain>
    </source>
</reference>
<dbReference type="Gene3D" id="3.30.565.10">
    <property type="entry name" value="Histidine kinase-like ATPase, C-terminal domain"/>
    <property type="match status" value="1"/>
</dbReference>
<dbReference type="Pfam" id="PF02518">
    <property type="entry name" value="HATPase_c"/>
    <property type="match status" value="1"/>
</dbReference>
<evidence type="ECO:0000259" key="16">
    <source>
        <dbReference type="PROSITE" id="PS50109"/>
    </source>
</evidence>
<evidence type="ECO:0000256" key="1">
    <source>
        <dbReference type="ARBA" id="ARBA00000085"/>
    </source>
</evidence>
<dbReference type="InterPro" id="IPR004358">
    <property type="entry name" value="Sig_transdc_His_kin-like_C"/>
</dbReference>
<dbReference type="InterPro" id="IPR036097">
    <property type="entry name" value="HisK_dim/P_sf"/>
</dbReference>
<sequence>MFDQKTPLSARFEWVCGGVLAAVAVILVLWFGGSWGRQEAASALRIQANSNAALDVAVLRSELGKQRSLPFILAQDPDILATLRHPDAPSIAAMNHKLAILKGGTGSDVIYLLNRNATAIASSNWQSPTSFVGNNYAFRPYFEMAVKNGGAEYFALGNVSLQSGLYISRRIEDHGVLLGVIVVKVEFKEVERVWRQSGADVYVTDPRGIVLLSSEPAWRFLTQSPLPSRQIAAIRASEQFGDAALTMLPFRPAATALGGDFVKYGRALYLTSQQAVGSTPWQLHVLLPAQAVLAAGAYTSQLTGLGIVAPILLLLAIMLYWRWRSKRRVQEEAAARVELERRVALRTEDLQLSNTRLVAEIEERQKIELDLQTARDELTQVNRLAMLGQVTAGLAHEVNQPVAAIRTYTDNAMVFLSREDTGAAQANLVMIAKLTEMIGSITGQLREFSRKATGAIGPTRVQDAIDSALLVVGIRARQQAVDLRADEADAELYVIANRVRLSQVLVNLLQNALEATEGRPRPMLHIGILPQTEEVQVTVTDNGPGISSEVMAALFTPFVTTKPRGVGLGLVISKNIVDEFGGRLDVTSSPSEGTRFTLSLRRASS</sequence>
<evidence type="ECO:0000256" key="13">
    <source>
        <dbReference type="ARBA" id="ARBA00023136"/>
    </source>
</evidence>
<dbReference type="SUPFAM" id="SSF55874">
    <property type="entry name" value="ATPase domain of HSP90 chaperone/DNA topoisomerase II/histidine kinase"/>
    <property type="match status" value="1"/>
</dbReference>
<proteinExistence type="predicted"/>
<dbReference type="PRINTS" id="PR00344">
    <property type="entry name" value="BCTRLSENSOR"/>
</dbReference>
<evidence type="ECO:0000256" key="4">
    <source>
        <dbReference type="ARBA" id="ARBA00022475"/>
    </source>
</evidence>
<feature type="transmembrane region" description="Helical" evidence="15">
    <location>
        <begin position="12"/>
        <end position="32"/>
    </location>
</feature>
<dbReference type="STRING" id="1120923.SAMN02746095_02643"/>
<dbReference type="InterPro" id="IPR005467">
    <property type="entry name" value="His_kinase_dom"/>
</dbReference>
<comment type="subcellular location">
    <subcellularLocation>
        <location evidence="2">Cell membrane</location>
        <topology evidence="2">Multi-pass membrane protein</topology>
    </subcellularLocation>
</comment>
<dbReference type="PANTHER" id="PTHR43065">
    <property type="entry name" value="SENSOR HISTIDINE KINASE"/>
    <property type="match status" value="1"/>
</dbReference>
<evidence type="ECO:0000256" key="9">
    <source>
        <dbReference type="ARBA" id="ARBA00022777"/>
    </source>
</evidence>
<evidence type="ECO:0000256" key="6">
    <source>
        <dbReference type="ARBA" id="ARBA00022679"/>
    </source>
</evidence>
<keyword evidence="18" id="KW-1185">Reference proteome</keyword>
<dbReference type="SMART" id="SM00388">
    <property type="entry name" value="HisKA"/>
    <property type="match status" value="1"/>
</dbReference>
<dbReference type="Gene3D" id="1.10.287.130">
    <property type="match status" value="1"/>
</dbReference>
<dbReference type="Proteomes" id="UP000032668">
    <property type="component" value="Unassembled WGS sequence"/>
</dbReference>
<keyword evidence="10" id="KW-0067">ATP-binding</keyword>
<evidence type="ECO:0000313" key="18">
    <source>
        <dbReference type="Proteomes" id="UP000032668"/>
    </source>
</evidence>
<comment type="caution">
    <text evidence="17">The sequence shown here is derived from an EMBL/GenBank/DDBJ whole genome shotgun (WGS) entry which is preliminary data.</text>
</comment>
<keyword evidence="12" id="KW-0902">Two-component regulatory system</keyword>
<keyword evidence="8" id="KW-0547">Nucleotide-binding</keyword>
<dbReference type="InterPro" id="IPR003661">
    <property type="entry name" value="HisK_dim/P_dom"/>
</dbReference>
<dbReference type="GO" id="GO:0005886">
    <property type="term" value="C:plasma membrane"/>
    <property type="evidence" value="ECO:0007669"/>
    <property type="project" value="UniProtKB-SubCell"/>
</dbReference>
<keyword evidence="11 15" id="KW-1133">Transmembrane helix</keyword>
<feature type="coiled-coil region" evidence="14">
    <location>
        <begin position="357"/>
        <end position="384"/>
    </location>
</feature>
<keyword evidence="5" id="KW-0597">Phosphoprotein</keyword>
<dbReference type="GO" id="GO:0005524">
    <property type="term" value="F:ATP binding"/>
    <property type="evidence" value="ECO:0007669"/>
    <property type="project" value="UniProtKB-KW"/>
</dbReference>
<keyword evidence="7 15" id="KW-0812">Transmembrane</keyword>
<dbReference type="OrthoDB" id="7568856at2"/>
<evidence type="ECO:0000256" key="8">
    <source>
        <dbReference type="ARBA" id="ARBA00022741"/>
    </source>
</evidence>
<evidence type="ECO:0000256" key="15">
    <source>
        <dbReference type="SAM" id="Phobius"/>
    </source>
</evidence>
<dbReference type="InterPro" id="IPR029151">
    <property type="entry name" value="Sensor-like_sf"/>
</dbReference>
<dbReference type="PIRSF" id="PIRSF036431">
    <property type="entry name" value="STHK_DctB"/>
    <property type="match status" value="1"/>
</dbReference>
<dbReference type="RefSeq" id="WP_048879999.1">
    <property type="nucleotide sequence ID" value="NZ_BANC01000104.1"/>
</dbReference>
<dbReference type="Gene3D" id="3.30.450.20">
    <property type="entry name" value="PAS domain"/>
    <property type="match status" value="2"/>
</dbReference>
<keyword evidence="9" id="KW-0418">Kinase</keyword>
<comment type="catalytic activity">
    <reaction evidence="1">
        <text>ATP + protein L-histidine = ADP + protein N-phospho-L-histidine.</text>
        <dbReference type="EC" id="2.7.13.3"/>
    </reaction>
</comment>
<dbReference type="InterPro" id="IPR017055">
    <property type="entry name" value="Sig_transdc_His_kinase_DctB"/>
</dbReference>
<evidence type="ECO:0000256" key="2">
    <source>
        <dbReference type="ARBA" id="ARBA00004651"/>
    </source>
</evidence>
<evidence type="ECO:0000256" key="5">
    <source>
        <dbReference type="ARBA" id="ARBA00022553"/>
    </source>
</evidence>
<name>A0A0D6PJM4_9PROT</name>
<dbReference type="SMART" id="SM00387">
    <property type="entry name" value="HATPase_c"/>
    <property type="match status" value="1"/>
</dbReference>
<protein>
    <recommendedName>
        <fullName evidence="3">histidine kinase</fullName>
        <ecNumber evidence="3">2.7.13.3</ecNumber>
    </recommendedName>
</protein>
<evidence type="ECO:0000256" key="3">
    <source>
        <dbReference type="ARBA" id="ARBA00012438"/>
    </source>
</evidence>
<evidence type="ECO:0000256" key="12">
    <source>
        <dbReference type="ARBA" id="ARBA00023012"/>
    </source>
</evidence>
<gene>
    <name evidence="17" type="ORF">Aam_106_019</name>
</gene>
<keyword evidence="13 15" id="KW-0472">Membrane</keyword>
<dbReference type="SUPFAM" id="SSF103190">
    <property type="entry name" value="Sensory domain-like"/>
    <property type="match status" value="1"/>
</dbReference>
<dbReference type="PANTHER" id="PTHR43065:SF46">
    <property type="entry name" value="C4-DICARBOXYLATE TRANSPORT SENSOR PROTEIN DCTB"/>
    <property type="match status" value="1"/>
</dbReference>
<evidence type="ECO:0000256" key="11">
    <source>
        <dbReference type="ARBA" id="ARBA00022989"/>
    </source>
</evidence>
<dbReference type="SUPFAM" id="SSF47384">
    <property type="entry name" value="Homodimeric domain of signal transducing histidine kinase"/>
    <property type="match status" value="1"/>
</dbReference>
<dbReference type="Gene3D" id="6.10.250.3020">
    <property type="match status" value="1"/>
</dbReference>
<dbReference type="PROSITE" id="PS50109">
    <property type="entry name" value="HIS_KIN"/>
    <property type="match status" value="1"/>
</dbReference>
<evidence type="ECO:0000313" key="17">
    <source>
        <dbReference type="EMBL" id="GAN81611.1"/>
    </source>
</evidence>
<organism evidence="17 18">
    <name type="scientific">Acidocella aminolytica 101 = DSM 11237</name>
    <dbReference type="NCBI Taxonomy" id="1120923"/>
    <lineage>
        <taxon>Bacteria</taxon>
        <taxon>Pseudomonadati</taxon>
        <taxon>Pseudomonadota</taxon>
        <taxon>Alphaproteobacteria</taxon>
        <taxon>Acetobacterales</taxon>
        <taxon>Acidocellaceae</taxon>
        <taxon>Acidocella</taxon>
    </lineage>
</organism>
<accession>A0A0D6PJM4</accession>
<dbReference type="InterPro" id="IPR033479">
    <property type="entry name" value="dCache_1"/>
</dbReference>
<dbReference type="InterPro" id="IPR003594">
    <property type="entry name" value="HATPase_dom"/>
</dbReference>
<keyword evidence="6" id="KW-0808">Transferase</keyword>